<dbReference type="AlphaFoldDB" id="A0A9X2X4Q3"/>
<proteinExistence type="predicted"/>
<gene>
    <name evidence="1" type="ORF">NYR54_00910</name>
</gene>
<name>A0A9X2X4Q3_9HYPH</name>
<organism evidence="1 2">
    <name type="scientific">Chelativorans petroleitrophicus</name>
    <dbReference type="NCBI Taxonomy" id="2975484"/>
    <lineage>
        <taxon>Bacteria</taxon>
        <taxon>Pseudomonadati</taxon>
        <taxon>Pseudomonadota</taxon>
        <taxon>Alphaproteobacteria</taxon>
        <taxon>Hyphomicrobiales</taxon>
        <taxon>Phyllobacteriaceae</taxon>
        <taxon>Chelativorans</taxon>
    </lineage>
</organism>
<dbReference type="EMBL" id="JAODNV010000003">
    <property type="protein sequence ID" value="MCT8988857.1"/>
    <property type="molecule type" value="Genomic_DNA"/>
</dbReference>
<protein>
    <recommendedName>
        <fullName evidence="3">CRISPR-associated protein, Cse1 family</fullName>
    </recommendedName>
</protein>
<accession>A0A9X2X4Q3</accession>
<evidence type="ECO:0000313" key="1">
    <source>
        <dbReference type="EMBL" id="MCT8988857.1"/>
    </source>
</evidence>
<sequence length="495" mass="55917">MKSFPALRPHQGMFWHMFLVQLAALALHKAGRAEIPEGEAQWTELLRGLTPGFPGDEPWRLVVEDWSKPAFMQPPVPDGVELKSGVATPDELDLPITSKNHDLKRQVARSSEPEDWLFALISLQTGEGFGGAGNYGIARMNGGNSSRPMLTLAPMPEKSLRILAPRPGAWFLRDVRFLLAARDRLLEQIDDYPDEGGLGLVWLKPWPEGEQLQLKELDILFIEICRRIRLADRDGRIEGVRGTSRATRIDAAHCRGAVGDPWVPVHAGDRKSLTLGENGDFQYSRLIDLLFSGNWHLPLLAGRAPFETDEVPLAIVAQALARGNSKTGGFKSRIVPISSRRALWGWDTDARGILHTLATAQAETIRRFDQALAYSLVLVIAGGEREKITRESYTLTQAARSHLDRYADSIFFDFLWRRFDAEEMEEDARKSVETEFAEKLWERTQAIFDQFLPVMPCPTLFRHRAEVRARRALRSAVRKNYPELFENREAHRNAA</sequence>
<evidence type="ECO:0000313" key="2">
    <source>
        <dbReference type="Proteomes" id="UP001149009"/>
    </source>
</evidence>
<dbReference type="Proteomes" id="UP001149009">
    <property type="component" value="Unassembled WGS sequence"/>
</dbReference>
<comment type="caution">
    <text evidence="1">The sequence shown here is derived from an EMBL/GenBank/DDBJ whole genome shotgun (WGS) entry which is preliminary data.</text>
</comment>
<keyword evidence="2" id="KW-1185">Reference proteome</keyword>
<evidence type="ECO:0008006" key="3">
    <source>
        <dbReference type="Google" id="ProtNLM"/>
    </source>
</evidence>
<reference evidence="1" key="1">
    <citation type="submission" date="2022-08" db="EMBL/GenBank/DDBJ databases">
        <title>Chelativorans sichuanense sp. nov., a paraffin oil-degrading bacterium isolated from a mixture of oil-based drill cuttings and paddy soil.</title>
        <authorList>
            <person name="Yu J."/>
            <person name="Liu H."/>
            <person name="Chen Q."/>
        </authorList>
    </citation>
    <scope>NUCLEOTIDE SEQUENCE</scope>
    <source>
        <strain evidence="1">SCAU 2101</strain>
    </source>
</reference>